<name>A0ABP5VII9_9ACTN</name>
<dbReference type="Proteomes" id="UP001501231">
    <property type="component" value="Unassembled WGS sequence"/>
</dbReference>
<proteinExistence type="predicted"/>
<dbReference type="Gene3D" id="3.40.50.720">
    <property type="entry name" value="NAD(P)-binding Rossmann-like Domain"/>
    <property type="match status" value="1"/>
</dbReference>
<comment type="caution">
    <text evidence="2">The sequence shown here is derived from an EMBL/GenBank/DDBJ whole genome shotgun (WGS) entry which is preliminary data.</text>
</comment>
<feature type="domain" description="2,4-diaminopentanoate dehydrogenase C-terminal" evidence="1">
    <location>
        <begin position="194"/>
        <end position="344"/>
    </location>
</feature>
<reference evidence="3" key="1">
    <citation type="journal article" date="2019" name="Int. J. Syst. Evol. Microbiol.">
        <title>The Global Catalogue of Microorganisms (GCM) 10K type strain sequencing project: providing services to taxonomists for standard genome sequencing and annotation.</title>
        <authorList>
            <consortium name="The Broad Institute Genomics Platform"/>
            <consortium name="The Broad Institute Genome Sequencing Center for Infectious Disease"/>
            <person name="Wu L."/>
            <person name="Ma J."/>
        </authorList>
    </citation>
    <scope>NUCLEOTIDE SEQUENCE [LARGE SCALE GENOMIC DNA]</scope>
    <source>
        <strain evidence="3">JCM 3325</strain>
    </source>
</reference>
<keyword evidence="3" id="KW-1185">Reference proteome</keyword>
<evidence type="ECO:0000313" key="3">
    <source>
        <dbReference type="Proteomes" id="UP001501231"/>
    </source>
</evidence>
<dbReference type="InterPro" id="IPR036291">
    <property type="entry name" value="NAD(P)-bd_dom_sf"/>
</dbReference>
<evidence type="ECO:0000313" key="2">
    <source>
        <dbReference type="EMBL" id="GAA2402119.1"/>
    </source>
</evidence>
<sequence length="345" mass="36701">MSEARLDVVQWATGNIGTRALRGVIEHPALNLTGVYVHSADKAGTDAGPLCGLGETGIKATRSIEEVLGLGADCVLYMAAACDFDEVCRLLAAGANVVTTRGEFHRPESMDPAVRERVEAACEEGGTSIHSTGSSPGFITEAVPLVLSSIQRRLDGLTISEFADLSRRDSPDLLFEVMGFGKPPAELDERRLSHGKTSFGPSLEVVADALSMPLDSIEAGGEVATARQRTRIAAGTLEAGTVAAQRMTVSGMRDGRAVVRFRALWYCTTDLDPAWDVRETGWHIAVDGDAPLDIDIRFPFPLERMAETSPGYTANRAVNAVPFVCAAAPGIRTSLDLPQIHAVLG</sequence>
<dbReference type="InterPro" id="IPR045760">
    <property type="entry name" value="DAP_DH_C"/>
</dbReference>
<organism evidence="2 3">
    <name type="scientific">Actinomadura vinacea</name>
    <dbReference type="NCBI Taxonomy" id="115336"/>
    <lineage>
        <taxon>Bacteria</taxon>
        <taxon>Bacillati</taxon>
        <taxon>Actinomycetota</taxon>
        <taxon>Actinomycetes</taxon>
        <taxon>Streptosporangiales</taxon>
        <taxon>Thermomonosporaceae</taxon>
        <taxon>Actinomadura</taxon>
    </lineage>
</organism>
<gene>
    <name evidence="2" type="ORF">GCM10010191_06920</name>
</gene>
<dbReference type="Pfam" id="PF19328">
    <property type="entry name" value="DAP_DH_C"/>
    <property type="match status" value="1"/>
</dbReference>
<accession>A0ABP5VII9</accession>
<dbReference type="SUPFAM" id="SSF51735">
    <property type="entry name" value="NAD(P)-binding Rossmann-fold domains"/>
    <property type="match status" value="1"/>
</dbReference>
<protein>
    <submittedName>
        <fullName evidence="2">Dihydrodipicolinate reductase</fullName>
    </submittedName>
</protein>
<dbReference type="EMBL" id="BAAARW010000002">
    <property type="protein sequence ID" value="GAA2402119.1"/>
    <property type="molecule type" value="Genomic_DNA"/>
</dbReference>
<evidence type="ECO:0000259" key="1">
    <source>
        <dbReference type="Pfam" id="PF19328"/>
    </source>
</evidence>
<dbReference type="CDD" id="cd24146">
    <property type="entry name" value="nat-AmDH_N_like"/>
    <property type="match status" value="1"/>
</dbReference>
<dbReference type="RefSeq" id="WP_344586892.1">
    <property type="nucleotide sequence ID" value="NZ_BAAARW010000002.1"/>
</dbReference>